<evidence type="ECO:0000256" key="3">
    <source>
        <dbReference type="ARBA" id="ARBA00023163"/>
    </source>
</evidence>
<dbReference type="Gene3D" id="1.10.357.10">
    <property type="entry name" value="Tetracycline Repressor, domain 2"/>
    <property type="match status" value="1"/>
</dbReference>
<dbReference type="InterPro" id="IPR036271">
    <property type="entry name" value="Tet_transcr_reg_TetR-rel_C_sf"/>
</dbReference>
<proteinExistence type="predicted"/>
<name>A0A1M6KI99_9FIRM</name>
<keyword evidence="1" id="KW-0805">Transcription regulation</keyword>
<dbReference type="RefSeq" id="WP_072848044.1">
    <property type="nucleotide sequence ID" value="NZ_FRAH01000003.1"/>
</dbReference>
<keyword evidence="2 4" id="KW-0238">DNA-binding</keyword>
<dbReference type="EMBL" id="FRAH01000003">
    <property type="protein sequence ID" value="SHJ58658.1"/>
    <property type="molecule type" value="Genomic_DNA"/>
</dbReference>
<keyword evidence="7" id="KW-1185">Reference proteome</keyword>
<dbReference type="InterPro" id="IPR001647">
    <property type="entry name" value="HTH_TetR"/>
</dbReference>
<protein>
    <submittedName>
        <fullName evidence="6">Transcriptional regulator, TetR family</fullName>
    </submittedName>
</protein>
<gene>
    <name evidence="6" type="ORF">SAMN02745138_00169</name>
</gene>
<sequence>MKTELNILQTAFRLFLGKGFSDISTNEIIREAGTTKGGFYYCFKSREDLVVKVIETYLRPYYLQPLEEMRQAWENKHPDVSTKTLLWDAFFAPQRFRRFQENIGMDIAFRDFYFLLYEGMKKYEEVQSYFAQNTEERKRILRRILERGKERKEIAADVDIESCVMMTLAMQDGILALKVLDETIDDEEKYRYMEEQLWRDIAVQDIYLKYLHGGVNSAVS</sequence>
<dbReference type="PRINTS" id="PR00455">
    <property type="entry name" value="HTHTETR"/>
</dbReference>
<dbReference type="SUPFAM" id="SSF46689">
    <property type="entry name" value="Homeodomain-like"/>
    <property type="match status" value="1"/>
</dbReference>
<dbReference type="Pfam" id="PF00440">
    <property type="entry name" value="TetR_N"/>
    <property type="match status" value="1"/>
</dbReference>
<evidence type="ECO:0000256" key="1">
    <source>
        <dbReference type="ARBA" id="ARBA00023015"/>
    </source>
</evidence>
<dbReference type="AlphaFoldDB" id="A0A1M6KI99"/>
<evidence type="ECO:0000256" key="4">
    <source>
        <dbReference type="PROSITE-ProRule" id="PRU00335"/>
    </source>
</evidence>
<dbReference type="Proteomes" id="UP000183975">
    <property type="component" value="Unassembled WGS sequence"/>
</dbReference>
<keyword evidence="3" id="KW-0804">Transcription</keyword>
<feature type="DNA-binding region" description="H-T-H motif" evidence="4">
    <location>
        <begin position="24"/>
        <end position="43"/>
    </location>
</feature>
<evidence type="ECO:0000313" key="7">
    <source>
        <dbReference type="Proteomes" id="UP000183975"/>
    </source>
</evidence>
<dbReference type="SUPFAM" id="SSF48498">
    <property type="entry name" value="Tetracyclin repressor-like, C-terminal domain"/>
    <property type="match status" value="1"/>
</dbReference>
<accession>A0A1M6KI99</accession>
<evidence type="ECO:0000256" key="2">
    <source>
        <dbReference type="ARBA" id="ARBA00023125"/>
    </source>
</evidence>
<reference evidence="6 7" key="1">
    <citation type="submission" date="2016-11" db="EMBL/GenBank/DDBJ databases">
        <authorList>
            <person name="Jaros S."/>
            <person name="Januszkiewicz K."/>
            <person name="Wedrychowicz H."/>
        </authorList>
    </citation>
    <scope>NUCLEOTIDE SEQUENCE [LARGE SCALE GENOMIC DNA]</scope>
    <source>
        <strain evidence="6 7">DSM 14214</strain>
    </source>
</reference>
<dbReference type="OrthoDB" id="9812484at2"/>
<dbReference type="GO" id="GO:0003677">
    <property type="term" value="F:DNA binding"/>
    <property type="evidence" value="ECO:0007669"/>
    <property type="project" value="UniProtKB-UniRule"/>
</dbReference>
<dbReference type="InterPro" id="IPR009057">
    <property type="entry name" value="Homeodomain-like_sf"/>
</dbReference>
<dbReference type="PROSITE" id="PS50977">
    <property type="entry name" value="HTH_TETR_2"/>
    <property type="match status" value="1"/>
</dbReference>
<evidence type="ECO:0000259" key="5">
    <source>
        <dbReference type="PROSITE" id="PS50977"/>
    </source>
</evidence>
<evidence type="ECO:0000313" key="6">
    <source>
        <dbReference type="EMBL" id="SHJ58658.1"/>
    </source>
</evidence>
<dbReference type="PANTHER" id="PTHR47506:SF1">
    <property type="entry name" value="HTH-TYPE TRANSCRIPTIONAL REGULATOR YJDC"/>
    <property type="match status" value="1"/>
</dbReference>
<organism evidence="6 7">
    <name type="scientific">Anaerotignum lactatifermentans DSM 14214</name>
    <dbReference type="NCBI Taxonomy" id="1121323"/>
    <lineage>
        <taxon>Bacteria</taxon>
        <taxon>Bacillati</taxon>
        <taxon>Bacillota</taxon>
        <taxon>Clostridia</taxon>
        <taxon>Lachnospirales</taxon>
        <taxon>Anaerotignaceae</taxon>
        <taxon>Anaerotignum</taxon>
    </lineage>
</organism>
<feature type="domain" description="HTH tetR-type" evidence="5">
    <location>
        <begin position="1"/>
        <end position="61"/>
    </location>
</feature>
<dbReference type="PANTHER" id="PTHR47506">
    <property type="entry name" value="TRANSCRIPTIONAL REGULATORY PROTEIN"/>
    <property type="match status" value="1"/>
</dbReference>